<dbReference type="EMBL" id="BAEK01000038">
    <property type="protein sequence ID" value="GAC05431.1"/>
    <property type="molecule type" value="Genomic_DNA"/>
</dbReference>
<protein>
    <submittedName>
        <fullName evidence="1">Uncharacterized protein</fullName>
    </submittedName>
</protein>
<comment type="caution">
    <text evidence="1">The sequence shown here is derived from an EMBL/GenBank/DDBJ whole genome shotgun (WGS) entry which is preliminary data.</text>
</comment>
<proteinExistence type="predicted"/>
<reference evidence="1 2" key="1">
    <citation type="journal article" date="2014" name="Environ. Microbiol.">
        <title>Comparative genomics of the marine bacterial genus Glaciecola reveals the high degree of genomic diversity and genomic characteristic for cold adaptation.</title>
        <authorList>
            <person name="Qin Q.L."/>
            <person name="Xie B.B."/>
            <person name="Yu Y."/>
            <person name="Shu Y.L."/>
            <person name="Rong J.C."/>
            <person name="Zhang Y.J."/>
            <person name="Zhao D.L."/>
            <person name="Chen X.L."/>
            <person name="Zhang X.Y."/>
            <person name="Chen B."/>
            <person name="Zhou B.C."/>
            <person name="Zhang Y.Z."/>
        </authorList>
    </citation>
    <scope>NUCLEOTIDE SEQUENCE [LARGE SCALE GENOMIC DNA]</scope>
    <source>
        <strain evidence="1 2">NO2</strain>
    </source>
</reference>
<organism evidence="1 2">
    <name type="scientific">Paraglaciecola agarilytica NO2</name>
    <dbReference type="NCBI Taxonomy" id="1125747"/>
    <lineage>
        <taxon>Bacteria</taxon>
        <taxon>Pseudomonadati</taxon>
        <taxon>Pseudomonadota</taxon>
        <taxon>Gammaproteobacteria</taxon>
        <taxon>Alteromonadales</taxon>
        <taxon>Alteromonadaceae</taxon>
        <taxon>Paraglaciecola</taxon>
    </lineage>
</organism>
<keyword evidence="2" id="KW-1185">Reference proteome</keyword>
<name>A0ABQ0I7T7_9ALTE</name>
<gene>
    <name evidence="1" type="ORF">GAGA_2587</name>
</gene>
<sequence>MINHRQMKIIKFIFLHKKSWLPQLFLCQKFAGNFKKSAF</sequence>
<dbReference type="Proteomes" id="UP000008372">
    <property type="component" value="Unassembled WGS sequence"/>
</dbReference>
<evidence type="ECO:0000313" key="2">
    <source>
        <dbReference type="Proteomes" id="UP000008372"/>
    </source>
</evidence>
<accession>A0ABQ0I7T7</accession>
<evidence type="ECO:0000313" key="1">
    <source>
        <dbReference type="EMBL" id="GAC05431.1"/>
    </source>
</evidence>